<protein>
    <recommendedName>
        <fullName evidence="4">Reverse transcriptase</fullName>
    </recommendedName>
</protein>
<feature type="compositionally biased region" description="Basic and acidic residues" evidence="1">
    <location>
        <begin position="22"/>
        <end position="31"/>
    </location>
</feature>
<evidence type="ECO:0008006" key="4">
    <source>
        <dbReference type="Google" id="ProtNLM"/>
    </source>
</evidence>
<feature type="compositionally biased region" description="Basic and acidic residues" evidence="1">
    <location>
        <begin position="1"/>
        <end position="12"/>
    </location>
</feature>
<evidence type="ECO:0000313" key="3">
    <source>
        <dbReference type="Proteomes" id="UP000187203"/>
    </source>
</evidence>
<name>A0A1R3I383_9ROSI</name>
<dbReference type="EMBL" id="AWUE01019019">
    <property type="protein sequence ID" value="OMO77046.1"/>
    <property type="molecule type" value="Genomic_DNA"/>
</dbReference>
<reference evidence="3" key="1">
    <citation type="submission" date="2013-09" db="EMBL/GenBank/DDBJ databases">
        <title>Corchorus olitorius genome sequencing.</title>
        <authorList>
            <person name="Alam M."/>
            <person name="Haque M.S."/>
            <person name="Islam M.S."/>
            <person name="Emdad E.M."/>
            <person name="Islam M.M."/>
            <person name="Ahmed B."/>
            <person name="Halim A."/>
            <person name="Hossen Q.M.M."/>
            <person name="Hossain M.Z."/>
            <person name="Ahmed R."/>
            <person name="Khan M.M."/>
            <person name="Islam R."/>
            <person name="Rashid M.M."/>
            <person name="Khan S.A."/>
            <person name="Rahman M.S."/>
            <person name="Alam M."/>
            <person name="Yahiya A.S."/>
            <person name="Khan M.S."/>
            <person name="Azam M.S."/>
            <person name="Haque T."/>
            <person name="Lashkar M.Z.H."/>
            <person name="Akhand A.I."/>
            <person name="Morshed G."/>
            <person name="Roy S."/>
            <person name="Uddin K.S."/>
            <person name="Rabeya T."/>
            <person name="Hossain A.S."/>
            <person name="Chowdhury A."/>
            <person name="Snigdha A.R."/>
            <person name="Mortoza M.S."/>
            <person name="Matin S.A."/>
            <person name="Hoque S.M.E."/>
            <person name="Islam M.K."/>
            <person name="Roy D.K."/>
            <person name="Haider R."/>
            <person name="Moosa M.M."/>
            <person name="Elias S.M."/>
            <person name="Hasan A.M."/>
            <person name="Jahan S."/>
            <person name="Shafiuddin M."/>
            <person name="Mahmood N."/>
            <person name="Shommy N.S."/>
        </authorList>
    </citation>
    <scope>NUCLEOTIDE SEQUENCE [LARGE SCALE GENOMIC DNA]</scope>
    <source>
        <strain evidence="3">cv. O-4</strain>
    </source>
</reference>
<dbReference type="OrthoDB" id="998851at2759"/>
<dbReference type="Proteomes" id="UP000187203">
    <property type="component" value="Unassembled WGS sequence"/>
</dbReference>
<keyword evidence="3" id="KW-1185">Reference proteome</keyword>
<dbReference type="STRING" id="93759.A0A1R3I383"/>
<evidence type="ECO:0000256" key="1">
    <source>
        <dbReference type="SAM" id="MobiDB-lite"/>
    </source>
</evidence>
<comment type="caution">
    <text evidence="2">The sequence shown here is derived from an EMBL/GenBank/DDBJ whole genome shotgun (WGS) entry which is preliminary data.</text>
</comment>
<gene>
    <name evidence="2" type="ORF">COLO4_25383</name>
</gene>
<organism evidence="2 3">
    <name type="scientific">Corchorus olitorius</name>
    <dbReference type="NCBI Taxonomy" id="93759"/>
    <lineage>
        <taxon>Eukaryota</taxon>
        <taxon>Viridiplantae</taxon>
        <taxon>Streptophyta</taxon>
        <taxon>Embryophyta</taxon>
        <taxon>Tracheophyta</taxon>
        <taxon>Spermatophyta</taxon>
        <taxon>Magnoliopsida</taxon>
        <taxon>eudicotyledons</taxon>
        <taxon>Gunneridae</taxon>
        <taxon>Pentapetalae</taxon>
        <taxon>rosids</taxon>
        <taxon>malvids</taxon>
        <taxon>Malvales</taxon>
        <taxon>Malvaceae</taxon>
        <taxon>Grewioideae</taxon>
        <taxon>Apeibeae</taxon>
        <taxon>Corchorus</taxon>
    </lineage>
</organism>
<accession>A0A1R3I383</accession>
<dbReference type="AlphaFoldDB" id="A0A1R3I383"/>
<evidence type="ECO:0000313" key="2">
    <source>
        <dbReference type="EMBL" id="OMO77046.1"/>
    </source>
</evidence>
<proteinExistence type="predicted"/>
<sequence length="406" mass="45111">MPALRRGDDSLKFDGPGISETRTGREEDKDQSVNGEQHLLNQGRGGREVNSKQPLLQWKTAKNVMGNTEFQDDNVGFVENSQLQVQSAENDIGTLQGGLKNLAPLGANVVVQSKSILQATDMDQVEDMEIGQVNKANNFVFKATNVSSNSGGGGSNSKKWKRTARASATMEGGKNSHAAKISDFRTVVMDAWSGGNVSSLEQLLGKIKNCSREFAGWNNRVYGYLGIRMEKVKKELADCYHLPRDAAASTKLDALLDELAELEKCQEIYWRQRAKMLWLKEGDRNTAFFHSFASQRKRDNRIARIKDENGNLKVNPGELENIFIGYFEKLFSTSHNAVPEGFSDVIKTRLTSDQIDILSKPWSPMEVKAAIDQMNPSKAPGPDGMTAMFYQKYWDVVGKDVTTSVL</sequence>
<feature type="region of interest" description="Disordered" evidence="1">
    <location>
        <begin position="1"/>
        <end position="34"/>
    </location>
</feature>